<keyword evidence="3" id="KW-1185">Reference proteome</keyword>
<dbReference type="InterPro" id="IPR011009">
    <property type="entry name" value="Kinase-like_dom_sf"/>
</dbReference>
<gene>
    <name evidence="2" type="ORF">CC80DRAFT_542401</name>
</gene>
<feature type="domain" description="Protein kinase" evidence="1">
    <location>
        <begin position="25"/>
        <end position="314"/>
    </location>
</feature>
<dbReference type="PROSITE" id="PS50011">
    <property type="entry name" value="PROTEIN_KINASE_DOM"/>
    <property type="match status" value="1"/>
</dbReference>
<dbReference type="Proteomes" id="UP000800035">
    <property type="component" value="Unassembled WGS sequence"/>
</dbReference>
<organism evidence="2 3">
    <name type="scientific">Byssothecium circinans</name>
    <dbReference type="NCBI Taxonomy" id="147558"/>
    <lineage>
        <taxon>Eukaryota</taxon>
        <taxon>Fungi</taxon>
        <taxon>Dikarya</taxon>
        <taxon>Ascomycota</taxon>
        <taxon>Pezizomycotina</taxon>
        <taxon>Dothideomycetes</taxon>
        <taxon>Pleosporomycetidae</taxon>
        <taxon>Pleosporales</taxon>
        <taxon>Massarineae</taxon>
        <taxon>Massarinaceae</taxon>
        <taxon>Byssothecium</taxon>
    </lineage>
</organism>
<dbReference type="GO" id="GO:0005524">
    <property type="term" value="F:ATP binding"/>
    <property type="evidence" value="ECO:0007669"/>
    <property type="project" value="InterPro"/>
</dbReference>
<dbReference type="OrthoDB" id="3786706at2759"/>
<dbReference type="AlphaFoldDB" id="A0A6A5ULX3"/>
<name>A0A6A5ULX3_9PLEO</name>
<evidence type="ECO:0000313" key="2">
    <source>
        <dbReference type="EMBL" id="KAF1962077.1"/>
    </source>
</evidence>
<dbReference type="GO" id="GO:0004672">
    <property type="term" value="F:protein kinase activity"/>
    <property type="evidence" value="ECO:0007669"/>
    <property type="project" value="InterPro"/>
</dbReference>
<reference evidence="2" key="1">
    <citation type="journal article" date="2020" name="Stud. Mycol.">
        <title>101 Dothideomycetes genomes: a test case for predicting lifestyles and emergence of pathogens.</title>
        <authorList>
            <person name="Haridas S."/>
            <person name="Albert R."/>
            <person name="Binder M."/>
            <person name="Bloem J."/>
            <person name="Labutti K."/>
            <person name="Salamov A."/>
            <person name="Andreopoulos B."/>
            <person name="Baker S."/>
            <person name="Barry K."/>
            <person name="Bills G."/>
            <person name="Bluhm B."/>
            <person name="Cannon C."/>
            <person name="Castanera R."/>
            <person name="Culley D."/>
            <person name="Daum C."/>
            <person name="Ezra D."/>
            <person name="Gonzalez J."/>
            <person name="Henrissat B."/>
            <person name="Kuo A."/>
            <person name="Liang C."/>
            <person name="Lipzen A."/>
            <person name="Lutzoni F."/>
            <person name="Magnuson J."/>
            <person name="Mondo S."/>
            <person name="Nolan M."/>
            <person name="Ohm R."/>
            <person name="Pangilinan J."/>
            <person name="Park H.-J."/>
            <person name="Ramirez L."/>
            <person name="Alfaro M."/>
            <person name="Sun H."/>
            <person name="Tritt A."/>
            <person name="Yoshinaga Y."/>
            <person name="Zwiers L.-H."/>
            <person name="Turgeon B."/>
            <person name="Goodwin S."/>
            <person name="Spatafora J."/>
            <person name="Crous P."/>
            <person name="Grigoriev I."/>
        </authorList>
    </citation>
    <scope>NUCLEOTIDE SEQUENCE</scope>
    <source>
        <strain evidence="2">CBS 675.92</strain>
    </source>
</reference>
<proteinExistence type="predicted"/>
<evidence type="ECO:0000313" key="3">
    <source>
        <dbReference type="Proteomes" id="UP000800035"/>
    </source>
</evidence>
<dbReference type="Gene3D" id="1.10.510.10">
    <property type="entry name" value="Transferase(Phosphotransferase) domain 1"/>
    <property type="match status" value="1"/>
</dbReference>
<sequence length="314" mass="34904">MIEKLLFSARHSNANSIHALTNKTYLPIKLAGTGTAADVWYCAKTTDIAQKHPLPSIPANLPTDFTAFPTIYAVKIPRRGKHYTLSTEISTLTRIATALDTSPLSKISPLRQNVPALHARGTRQEDGDFRWLTTSAVIGPCLGNFIPRINCGPKIPLPRTLVLSIALQLSQVISFLHGLEPPIVHNDVFELNVMLDTENLTAQGFPTVVLIDFGTALEGNKAERKAAWERLCFFKLIGKLIRVTAGPGTGVGEDAEENVEMWEDFIVFVESVKVMDDARSFEEFWRRFGAWIEEVLEGIAWEERKTVGCLVRYG</sequence>
<dbReference type="SUPFAM" id="SSF56112">
    <property type="entry name" value="Protein kinase-like (PK-like)"/>
    <property type="match status" value="1"/>
</dbReference>
<dbReference type="EMBL" id="ML976979">
    <property type="protein sequence ID" value="KAF1962077.1"/>
    <property type="molecule type" value="Genomic_DNA"/>
</dbReference>
<accession>A0A6A5ULX3</accession>
<protein>
    <recommendedName>
        <fullName evidence="1">Protein kinase domain-containing protein</fullName>
    </recommendedName>
</protein>
<evidence type="ECO:0000259" key="1">
    <source>
        <dbReference type="PROSITE" id="PS50011"/>
    </source>
</evidence>
<dbReference type="InterPro" id="IPR000719">
    <property type="entry name" value="Prot_kinase_dom"/>
</dbReference>